<keyword evidence="1" id="KW-0812">Transmembrane</keyword>
<keyword evidence="1" id="KW-1133">Transmembrane helix</keyword>
<dbReference type="Pfam" id="PF05656">
    <property type="entry name" value="DUF805"/>
    <property type="match status" value="1"/>
</dbReference>
<dbReference type="PANTHER" id="PTHR34980">
    <property type="entry name" value="INNER MEMBRANE PROTEIN-RELATED-RELATED"/>
    <property type="match status" value="1"/>
</dbReference>
<dbReference type="RefSeq" id="WP_377195976.1">
    <property type="nucleotide sequence ID" value="NZ_JBHUHF010000001.1"/>
</dbReference>
<evidence type="ECO:0000256" key="1">
    <source>
        <dbReference type="SAM" id="Phobius"/>
    </source>
</evidence>
<dbReference type="Proteomes" id="UP001597338">
    <property type="component" value="Unassembled WGS sequence"/>
</dbReference>
<sequence length="150" mass="16013">MSFIESIKTVLSKYAVFNGRARRSEYWWYALAVSIVSTVLYAALVAPGYGEYMASIMEASAAGATPPAMPGSLTAGYLIMSLINLALLLPGLGVMVRRLHDTGRSGFWVFFLLVPIVGPIMVIVWLATNGTPGPNQHGPDPKAVAQAQAV</sequence>
<organism evidence="2 3">
    <name type="scientific">Promicromonospora aerolata</name>
    <dbReference type="NCBI Taxonomy" id="195749"/>
    <lineage>
        <taxon>Bacteria</taxon>
        <taxon>Bacillati</taxon>
        <taxon>Actinomycetota</taxon>
        <taxon>Actinomycetes</taxon>
        <taxon>Micrococcales</taxon>
        <taxon>Promicromonosporaceae</taxon>
        <taxon>Promicromonospora</taxon>
    </lineage>
</organism>
<proteinExistence type="predicted"/>
<evidence type="ECO:0000313" key="3">
    <source>
        <dbReference type="Proteomes" id="UP001597338"/>
    </source>
</evidence>
<reference evidence="3" key="1">
    <citation type="journal article" date="2019" name="Int. J. Syst. Evol. Microbiol.">
        <title>The Global Catalogue of Microorganisms (GCM) 10K type strain sequencing project: providing services to taxonomists for standard genome sequencing and annotation.</title>
        <authorList>
            <consortium name="The Broad Institute Genomics Platform"/>
            <consortium name="The Broad Institute Genome Sequencing Center for Infectious Disease"/>
            <person name="Wu L."/>
            <person name="Ma J."/>
        </authorList>
    </citation>
    <scope>NUCLEOTIDE SEQUENCE [LARGE SCALE GENOMIC DNA]</scope>
    <source>
        <strain evidence="3">CCM 7043</strain>
    </source>
</reference>
<dbReference type="InterPro" id="IPR008523">
    <property type="entry name" value="DUF805"/>
</dbReference>
<dbReference type="PANTHER" id="PTHR34980:SF2">
    <property type="entry name" value="INNER MEMBRANE PROTEIN YHAH-RELATED"/>
    <property type="match status" value="1"/>
</dbReference>
<keyword evidence="1" id="KW-0472">Membrane</keyword>
<accession>A0ABW4UZK3</accession>
<feature type="transmembrane region" description="Helical" evidence="1">
    <location>
        <begin position="75"/>
        <end position="95"/>
    </location>
</feature>
<name>A0ABW4UZK3_9MICO</name>
<keyword evidence="3" id="KW-1185">Reference proteome</keyword>
<comment type="caution">
    <text evidence="2">The sequence shown here is derived from an EMBL/GenBank/DDBJ whole genome shotgun (WGS) entry which is preliminary data.</text>
</comment>
<feature type="transmembrane region" description="Helical" evidence="1">
    <location>
        <begin position="107"/>
        <end position="127"/>
    </location>
</feature>
<evidence type="ECO:0000313" key="2">
    <source>
        <dbReference type="EMBL" id="MFD2023971.1"/>
    </source>
</evidence>
<feature type="transmembrane region" description="Helical" evidence="1">
    <location>
        <begin position="26"/>
        <end position="49"/>
    </location>
</feature>
<protein>
    <submittedName>
        <fullName evidence="2">DUF805 domain-containing protein</fullName>
    </submittedName>
</protein>
<gene>
    <name evidence="2" type="ORF">ACFSL2_00415</name>
</gene>
<dbReference type="EMBL" id="JBHUHF010000001">
    <property type="protein sequence ID" value="MFD2023971.1"/>
    <property type="molecule type" value="Genomic_DNA"/>
</dbReference>